<dbReference type="InterPro" id="IPR007409">
    <property type="entry name" value="Restrct_endonuc_type1_HsdR_N"/>
</dbReference>
<reference evidence="2 3" key="1">
    <citation type="submission" date="2022-07" db="EMBL/GenBank/DDBJ databases">
        <title>Pantoea trifolii sp. nov. isolated from root nodules of Trifolium rubens.</title>
        <authorList>
            <person name="Kalita M."/>
            <person name="Wdowiak-Wrobel S."/>
            <person name="Marek-Kozaczuk M."/>
            <person name="Palusinska-Szysz M."/>
            <person name="Sokolowski W."/>
            <person name="Coutinho T."/>
            <person name="Hlahane L."/>
        </authorList>
    </citation>
    <scope>NUCLEOTIDE SEQUENCE [LARGE SCALE GENOMIC DNA]</scope>
    <source>
        <strain evidence="2 3">MMK2</strain>
    </source>
</reference>
<accession>A0ABT1VIA4</accession>
<comment type="caution">
    <text evidence="2">The sequence shown here is derived from an EMBL/GenBank/DDBJ whole genome shotgun (WGS) entry which is preliminary data.</text>
</comment>
<dbReference type="Gene3D" id="3.90.1570.30">
    <property type="match status" value="1"/>
</dbReference>
<name>A0ABT1VIA4_9GAMM</name>
<keyword evidence="2" id="KW-0378">Hydrolase</keyword>
<keyword evidence="2" id="KW-0540">Nuclease</keyword>
<keyword evidence="3" id="KW-1185">Reference proteome</keyword>
<feature type="domain" description="Restriction endonuclease type I HsdR N-terminal" evidence="1">
    <location>
        <begin position="24"/>
        <end position="128"/>
    </location>
</feature>
<organism evidence="2 3">
    <name type="scientific">Pantoea trifolii</name>
    <dbReference type="NCBI Taxonomy" id="2968030"/>
    <lineage>
        <taxon>Bacteria</taxon>
        <taxon>Pseudomonadati</taxon>
        <taxon>Pseudomonadota</taxon>
        <taxon>Gammaproteobacteria</taxon>
        <taxon>Enterobacterales</taxon>
        <taxon>Erwiniaceae</taxon>
        <taxon>Pantoea</taxon>
    </lineage>
</organism>
<evidence type="ECO:0000313" key="2">
    <source>
        <dbReference type="EMBL" id="MCQ8227276.1"/>
    </source>
</evidence>
<dbReference type="GO" id="GO:0004519">
    <property type="term" value="F:endonuclease activity"/>
    <property type="evidence" value="ECO:0007669"/>
    <property type="project" value="UniProtKB-KW"/>
</dbReference>
<gene>
    <name evidence="2" type="ORF">NQH49_07305</name>
</gene>
<evidence type="ECO:0000259" key="1">
    <source>
        <dbReference type="Pfam" id="PF04313"/>
    </source>
</evidence>
<dbReference type="Pfam" id="PF04313">
    <property type="entry name" value="HSDR_N"/>
    <property type="match status" value="1"/>
</dbReference>
<dbReference type="EMBL" id="JANIET010000001">
    <property type="protein sequence ID" value="MCQ8227276.1"/>
    <property type="molecule type" value="Genomic_DNA"/>
</dbReference>
<dbReference type="RefSeq" id="WP_256696145.1">
    <property type="nucleotide sequence ID" value="NZ_JANIES010000001.1"/>
</dbReference>
<proteinExistence type="predicted"/>
<protein>
    <submittedName>
        <fullName evidence="2">Type I restriction endonuclease</fullName>
    </submittedName>
</protein>
<sequence length="390" mass="44842">MENFTAKLASHANHVATMGQFCTTEETTKQALIMPLLDILGFTPYDPTKVKAEYYADFVGVKANERVDYALFCQGVPVMFIEAKGFNEQIENHCPQLSRYFNSTPEVTVSAITNGKEWRFFTDLKQKNIMDHKPFLTIKIDSLSDSDIQQLFRFRYDKFKPEALRTLAEESVYLSAFTKTIRASLRDVDSEFVRYVASRSNIERQLNQRFLDSITPLVKLAVEKSVSDMVVSGLSTSKKELATEEVEDELPVVQAKQPENIIDPDNPNIITTAIELDMFEKVKSIVGSEADIKYKDTESYFGILFEGKTTRWIIRFYDKKSSYVNFPIELNDLQKNEIKRARLEFDGKRLTINEPSDILRISGVIMDCYEFVKDDDNFKRAKLESEVSQE</sequence>
<dbReference type="Proteomes" id="UP001300015">
    <property type="component" value="Unassembled WGS sequence"/>
</dbReference>
<keyword evidence="2" id="KW-0255">Endonuclease</keyword>
<evidence type="ECO:0000313" key="3">
    <source>
        <dbReference type="Proteomes" id="UP001300015"/>
    </source>
</evidence>